<dbReference type="EMBL" id="JYJA01000015">
    <property type="protein sequence ID" value="KJL45605.1"/>
    <property type="molecule type" value="Genomic_DNA"/>
</dbReference>
<name>A0A0M2HL28_MICTR</name>
<gene>
    <name evidence="2" type="ORF">RS82_00157</name>
</gene>
<dbReference type="PATRIC" id="fig|69370.6.peg.164"/>
<keyword evidence="3" id="KW-1185">Reference proteome</keyword>
<protein>
    <submittedName>
        <fullName evidence="2">Uncharacterized protein</fullName>
    </submittedName>
</protein>
<dbReference type="RefSeq" id="WP_045296223.1">
    <property type="nucleotide sequence ID" value="NZ_JYJA01000015.1"/>
</dbReference>
<dbReference type="AlphaFoldDB" id="A0A0M2HL28"/>
<feature type="region of interest" description="Disordered" evidence="1">
    <location>
        <begin position="1"/>
        <end position="44"/>
    </location>
</feature>
<reference evidence="2 3" key="1">
    <citation type="submission" date="2015-02" db="EMBL/GenBank/DDBJ databases">
        <title>Draft genome sequences of ten Microbacterium spp. with emphasis on heavy metal contaminated environments.</title>
        <authorList>
            <person name="Corretto E."/>
        </authorList>
    </citation>
    <scope>NUCLEOTIDE SEQUENCE [LARGE SCALE GENOMIC DNA]</scope>
    <source>
        <strain evidence="2 3">DSM 8608</strain>
    </source>
</reference>
<proteinExistence type="predicted"/>
<feature type="compositionally biased region" description="Low complexity" evidence="1">
    <location>
        <begin position="1"/>
        <end position="13"/>
    </location>
</feature>
<dbReference type="Proteomes" id="UP000034098">
    <property type="component" value="Unassembled WGS sequence"/>
</dbReference>
<sequence>MTDTTYADAAVATPEPEPKPSRLRAAQAKADREQARAEAAKADAATDAEDFVTADERIVTFWRKYRGQEVKITSHSQRMERPNGAVEWTVHVTVTAGDHTVQASATRHSTDWNDIVADRPHDSAQTAALSRALRFLGIKPNARS</sequence>
<dbReference type="OrthoDB" id="4966872at2"/>
<evidence type="ECO:0000256" key="1">
    <source>
        <dbReference type="SAM" id="MobiDB-lite"/>
    </source>
</evidence>
<organism evidence="2 3">
    <name type="scientific">Microbacterium trichothecenolyticum</name>
    <name type="common">Aureobacterium trichothecenolyticum</name>
    <dbReference type="NCBI Taxonomy" id="69370"/>
    <lineage>
        <taxon>Bacteria</taxon>
        <taxon>Bacillati</taxon>
        <taxon>Actinomycetota</taxon>
        <taxon>Actinomycetes</taxon>
        <taxon>Micrococcales</taxon>
        <taxon>Microbacteriaceae</taxon>
        <taxon>Microbacterium</taxon>
    </lineage>
</organism>
<feature type="compositionally biased region" description="Basic and acidic residues" evidence="1">
    <location>
        <begin position="29"/>
        <end position="41"/>
    </location>
</feature>
<evidence type="ECO:0000313" key="2">
    <source>
        <dbReference type="EMBL" id="KJL45605.1"/>
    </source>
</evidence>
<evidence type="ECO:0000313" key="3">
    <source>
        <dbReference type="Proteomes" id="UP000034098"/>
    </source>
</evidence>
<comment type="caution">
    <text evidence="2">The sequence shown here is derived from an EMBL/GenBank/DDBJ whole genome shotgun (WGS) entry which is preliminary data.</text>
</comment>
<accession>A0A0M2HL28</accession>